<dbReference type="EMBL" id="LR797435">
    <property type="protein sequence ID" value="CAB4216174.1"/>
    <property type="molecule type" value="Genomic_DNA"/>
</dbReference>
<evidence type="ECO:0000313" key="4">
    <source>
        <dbReference type="EMBL" id="CAB4216174.1"/>
    </source>
</evidence>
<reference evidence="1" key="1">
    <citation type="submission" date="2020-05" db="EMBL/GenBank/DDBJ databases">
        <authorList>
            <person name="Chiriac C."/>
            <person name="Salcher M."/>
            <person name="Ghai R."/>
            <person name="Kavagutti S V."/>
        </authorList>
    </citation>
    <scope>NUCLEOTIDE SEQUENCE</scope>
</reference>
<name>A0A6J5PQZ4_9CAUD</name>
<gene>
    <name evidence="2" type="ORF">UFOVP1123_104</name>
    <name evidence="3" type="ORF">UFOVP1239_46</name>
    <name evidence="4" type="ORF">UFOVP1484_108</name>
    <name evidence="5" type="ORF">UFOVP1577_114</name>
    <name evidence="1" type="ORF">UFOVP961_34</name>
</gene>
<organism evidence="1">
    <name type="scientific">uncultured Caudovirales phage</name>
    <dbReference type="NCBI Taxonomy" id="2100421"/>
    <lineage>
        <taxon>Viruses</taxon>
        <taxon>Duplodnaviria</taxon>
        <taxon>Heunggongvirae</taxon>
        <taxon>Uroviricota</taxon>
        <taxon>Caudoviricetes</taxon>
        <taxon>Peduoviridae</taxon>
        <taxon>Maltschvirus</taxon>
        <taxon>Maltschvirus maltsch</taxon>
    </lineage>
</organism>
<dbReference type="EMBL" id="LR798422">
    <property type="protein sequence ID" value="CAB5230800.1"/>
    <property type="molecule type" value="Genomic_DNA"/>
</dbReference>
<evidence type="ECO:0000313" key="5">
    <source>
        <dbReference type="EMBL" id="CAB5230800.1"/>
    </source>
</evidence>
<accession>A0A6J5PQZ4</accession>
<sequence length="126" mass="15074">MALFFDLKTLEEQSANDPEKLIAMLAYHYNKTLPYKNSKYKPSKISLTGNAFILNPIDLFQDKVTDLLYKVQYIKLAARRDYNLYRQYKYKALQISYYPDINYDSIRQNPLLNITKTEIFFKYEET</sequence>
<dbReference type="EMBL" id="LR796912">
    <property type="protein sequence ID" value="CAB4174290.1"/>
    <property type="molecule type" value="Genomic_DNA"/>
</dbReference>
<dbReference type="EMBL" id="LR797194">
    <property type="protein sequence ID" value="CAB4193239.1"/>
    <property type="molecule type" value="Genomic_DNA"/>
</dbReference>
<evidence type="ECO:0000313" key="3">
    <source>
        <dbReference type="EMBL" id="CAB4193239.1"/>
    </source>
</evidence>
<evidence type="ECO:0000313" key="2">
    <source>
        <dbReference type="EMBL" id="CAB4185594.1"/>
    </source>
</evidence>
<proteinExistence type="predicted"/>
<dbReference type="EMBL" id="LR797079">
    <property type="protein sequence ID" value="CAB4185594.1"/>
    <property type="molecule type" value="Genomic_DNA"/>
</dbReference>
<evidence type="ECO:0000313" key="1">
    <source>
        <dbReference type="EMBL" id="CAB4174290.1"/>
    </source>
</evidence>
<protein>
    <submittedName>
        <fullName evidence="1">Uncharacterized protein</fullName>
    </submittedName>
</protein>